<evidence type="ECO:0000313" key="1">
    <source>
        <dbReference type="EMBL" id="RNA09868.1"/>
    </source>
</evidence>
<comment type="caution">
    <text evidence="1">The sequence shown here is derived from an EMBL/GenBank/DDBJ whole genome shotgun (WGS) entry which is preliminary data.</text>
</comment>
<reference evidence="1 2" key="1">
    <citation type="journal article" date="2018" name="Sci. Rep.">
        <title>Genomic signatures of local adaptation to the degree of environmental predictability in rotifers.</title>
        <authorList>
            <person name="Franch-Gras L."/>
            <person name="Hahn C."/>
            <person name="Garcia-Roger E.M."/>
            <person name="Carmona M.J."/>
            <person name="Serra M."/>
            <person name="Gomez A."/>
        </authorList>
    </citation>
    <scope>NUCLEOTIDE SEQUENCE [LARGE SCALE GENOMIC DNA]</scope>
    <source>
        <strain evidence="1">HYR1</strain>
    </source>
</reference>
<sequence length="86" mass="9901">MKTIDEAILFNMLKSTKDSTPQSMGWKIAFDKMIALLFLINHSIEACTNFWNANLNDPNVEICPIRTLSGEFCKIPFIFEGKEYNH</sequence>
<proteinExistence type="predicted"/>
<gene>
    <name evidence="1" type="ORF">BpHYR1_009579</name>
</gene>
<dbReference type="EMBL" id="REGN01006356">
    <property type="protein sequence ID" value="RNA09868.1"/>
    <property type="molecule type" value="Genomic_DNA"/>
</dbReference>
<dbReference type="AlphaFoldDB" id="A0A3M7QFZ4"/>
<dbReference type="Proteomes" id="UP000276133">
    <property type="component" value="Unassembled WGS sequence"/>
</dbReference>
<organism evidence="1 2">
    <name type="scientific">Brachionus plicatilis</name>
    <name type="common">Marine rotifer</name>
    <name type="synonym">Brachionus muelleri</name>
    <dbReference type="NCBI Taxonomy" id="10195"/>
    <lineage>
        <taxon>Eukaryota</taxon>
        <taxon>Metazoa</taxon>
        <taxon>Spiralia</taxon>
        <taxon>Gnathifera</taxon>
        <taxon>Rotifera</taxon>
        <taxon>Eurotatoria</taxon>
        <taxon>Monogononta</taxon>
        <taxon>Pseudotrocha</taxon>
        <taxon>Ploima</taxon>
        <taxon>Brachionidae</taxon>
        <taxon>Brachionus</taxon>
    </lineage>
</organism>
<feature type="non-terminal residue" evidence="1">
    <location>
        <position position="86"/>
    </location>
</feature>
<evidence type="ECO:0000313" key="2">
    <source>
        <dbReference type="Proteomes" id="UP000276133"/>
    </source>
</evidence>
<name>A0A3M7QFZ4_BRAPC</name>
<keyword evidence="2" id="KW-1185">Reference proteome</keyword>
<protein>
    <submittedName>
        <fullName evidence="1">Uncharacterized protein</fullName>
    </submittedName>
</protein>
<accession>A0A3M7QFZ4</accession>